<feature type="region of interest" description="Disordered" evidence="1">
    <location>
        <begin position="355"/>
        <end position="379"/>
    </location>
</feature>
<evidence type="ECO:0000259" key="2">
    <source>
        <dbReference type="Pfam" id="PF21787"/>
    </source>
</evidence>
<accession>A0A9J6D940</accession>
<evidence type="ECO:0000313" key="4">
    <source>
        <dbReference type="EMBL" id="KAH8018318.1"/>
    </source>
</evidence>
<feature type="domain" description="Transposable element P transposase-like RNase H" evidence="2">
    <location>
        <begin position="40"/>
        <end position="174"/>
    </location>
</feature>
<feature type="domain" description="Transposable element P transposase-like GTP-binding insertion" evidence="3">
    <location>
        <begin position="206"/>
        <end position="313"/>
    </location>
</feature>
<reference evidence="4" key="1">
    <citation type="journal article" date="2020" name="Cell">
        <title>Large-Scale Comparative Analyses of Tick Genomes Elucidate Their Genetic Diversity and Vector Capacities.</title>
        <authorList>
            <consortium name="Tick Genome and Microbiome Consortium (TIGMIC)"/>
            <person name="Jia N."/>
            <person name="Wang J."/>
            <person name="Shi W."/>
            <person name="Du L."/>
            <person name="Sun Y."/>
            <person name="Zhan W."/>
            <person name="Jiang J.F."/>
            <person name="Wang Q."/>
            <person name="Zhang B."/>
            <person name="Ji P."/>
            <person name="Bell-Sakyi L."/>
            <person name="Cui X.M."/>
            <person name="Yuan T.T."/>
            <person name="Jiang B.G."/>
            <person name="Yang W.F."/>
            <person name="Lam T.T."/>
            <person name="Chang Q.C."/>
            <person name="Ding S.J."/>
            <person name="Wang X.J."/>
            <person name="Zhu J.G."/>
            <person name="Ruan X.D."/>
            <person name="Zhao L."/>
            <person name="Wei J.T."/>
            <person name="Ye R.Z."/>
            <person name="Que T.C."/>
            <person name="Du C.H."/>
            <person name="Zhou Y.H."/>
            <person name="Cheng J.X."/>
            <person name="Dai P.F."/>
            <person name="Guo W.B."/>
            <person name="Han X.H."/>
            <person name="Huang E.J."/>
            <person name="Li L.F."/>
            <person name="Wei W."/>
            <person name="Gao Y.C."/>
            <person name="Liu J.Z."/>
            <person name="Shao H.Z."/>
            <person name="Wang X."/>
            <person name="Wang C.C."/>
            <person name="Yang T.C."/>
            <person name="Huo Q.B."/>
            <person name="Li W."/>
            <person name="Chen H.Y."/>
            <person name="Chen S.E."/>
            <person name="Zhou L.G."/>
            <person name="Ni X.B."/>
            <person name="Tian J.H."/>
            <person name="Sheng Y."/>
            <person name="Liu T."/>
            <person name="Pan Y.S."/>
            <person name="Xia L.Y."/>
            <person name="Li J."/>
            <person name="Zhao F."/>
            <person name="Cao W.C."/>
        </authorList>
    </citation>
    <scope>NUCLEOTIDE SEQUENCE</scope>
    <source>
        <strain evidence="4">Rmic-2018</strain>
    </source>
</reference>
<dbReference type="InterPro" id="IPR048366">
    <property type="entry name" value="TNP-like_GBD"/>
</dbReference>
<dbReference type="Pfam" id="PF21787">
    <property type="entry name" value="TNP-like_RNaseH_N"/>
    <property type="match status" value="1"/>
</dbReference>
<sequence>MTCLLLRISSPRAYRLMSKMKLMPLQTTTRLRQMMKGMPCEFGFNKVSLDSIGAFMKNKAGVQCYGTLVLDEVKVREVVAFNKSTYKVDGFVDYGDGHDSETTADHALVLMFVPLFHSWVQPIASFATRHAAPGRVLARLVIEAILQLHKHNATVVAVISDGASTNKAMWSCFGIKGKLHEPKHRVDHPCVPDQQLYFLCDVPLIIKCIRNHLMRHKYGMIGEHKINFDHYRRLQEVDGKQQLRVVLKLTKEHVSPDNLRKMNVSLAVQLFSRSTAIGLKVYQRLKEPDLKDCHGTAQFTLMMNNLFDALNVKLPKFGITTLGAFAVSPPFLTVPEERWDNKDARTEHQYQGLAPLESPAKGSGMAGWSSSAESRNPSKKAACCSNFHRETWRGVPLQRRKKTLFTDEGALSVKADGSAFTQPVEAESSLMPSILAPKIHRDWK</sequence>
<reference evidence="4" key="2">
    <citation type="submission" date="2021-09" db="EMBL/GenBank/DDBJ databases">
        <authorList>
            <person name="Jia N."/>
            <person name="Wang J."/>
            <person name="Shi W."/>
            <person name="Du L."/>
            <person name="Sun Y."/>
            <person name="Zhan W."/>
            <person name="Jiang J."/>
            <person name="Wang Q."/>
            <person name="Zhang B."/>
            <person name="Ji P."/>
            <person name="Sakyi L.B."/>
            <person name="Cui X."/>
            <person name="Yuan T."/>
            <person name="Jiang B."/>
            <person name="Yang W."/>
            <person name="Lam T.T.-Y."/>
            <person name="Chang Q."/>
            <person name="Ding S."/>
            <person name="Wang X."/>
            <person name="Zhu J."/>
            <person name="Ruan X."/>
            <person name="Zhao L."/>
            <person name="Wei J."/>
            <person name="Que T."/>
            <person name="Du C."/>
            <person name="Cheng J."/>
            <person name="Dai P."/>
            <person name="Han X."/>
            <person name="Huang E."/>
            <person name="Gao Y."/>
            <person name="Liu J."/>
            <person name="Shao H."/>
            <person name="Ye R."/>
            <person name="Li L."/>
            <person name="Wei W."/>
            <person name="Wang X."/>
            <person name="Wang C."/>
            <person name="Huo Q."/>
            <person name="Li W."/>
            <person name="Guo W."/>
            <person name="Chen H."/>
            <person name="Chen S."/>
            <person name="Zhou L."/>
            <person name="Zhou L."/>
            <person name="Ni X."/>
            <person name="Tian J."/>
            <person name="Zhou Y."/>
            <person name="Sheng Y."/>
            <person name="Liu T."/>
            <person name="Pan Y."/>
            <person name="Xia L."/>
            <person name="Li J."/>
            <person name="Zhao F."/>
            <person name="Cao W."/>
        </authorList>
    </citation>
    <scope>NUCLEOTIDE SEQUENCE</scope>
    <source>
        <strain evidence="4">Rmic-2018</strain>
        <tissue evidence="4">Larvae</tissue>
    </source>
</reference>
<protein>
    <recommendedName>
        <fullName evidence="6">Transposable element P transposase</fullName>
    </recommendedName>
</protein>
<keyword evidence="5" id="KW-1185">Reference proteome</keyword>
<proteinExistence type="predicted"/>
<organism evidence="4 5">
    <name type="scientific">Rhipicephalus microplus</name>
    <name type="common">Cattle tick</name>
    <name type="synonym">Boophilus microplus</name>
    <dbReference type="NCBI Taxonomy" id="6941"/>
    <lineage>
        <taxon>Eukaryota</taxon>
        <taxon>Metazoa</taxon>
        <taxon>Ecdysozoa</taxon>
        <taxon>Arthropoda</taxon>
        <taxon>Chelicerata</taxon>
        <taxon>Arachnida</taxon>
        <taxon>Acari</taxon>
        <taxon>Parasitiformes</taxon>
        <taxon>Ixodida</taxon>
        <taxon>Ixodoidea</taxon>
        <taxon>Ixodidae</taxon>
        <taxon>Rhipicephalinae</taxon>
        <taxon>Rhipicephalus</taxon>
        <taxon>Boophilus</taxon>
    </lineage>
</organism>
<dbReference type="AlphaFoldDB" id="A0A9J6D940"/>
<evidence type="ECO:0000313" key="5">
    <source>
        <dbReference type="Proteomes" id="UP000821866"/>
    </source>
</evidence>
<evidence type="ECO:0008006" key="6">
    <source>
        <dbReference type="Google" id="ProtNLM"/>
    </source>
</evidence>
<comment type="caution">
    <text evidence="4">The sequence shown here is derived from an EMBL/GenBank/DDBJ whole genome shotgun (WGS) entry which is preliminary data.</text>
</comment>
<name>A0A9J6D940_RHIMP</name>
<gene>
    <name evidence="4" type="ORF">HPB51_002299</name>
</gene>
<dbReference type="Pfam" id="PF21788">
    <property type="entry name" value="TNP-like_GBD"/>
    <property type="match status" value="1"/>
</dbReference>
<evidence type="ECO:0000256" key="1">
    <source>
        <dbReference type="SAM" id="MobiDB-lite"/>
    </source>
</evidence>
<dbReference type="Proteomes" id="UP000821866">
    <property type="component" value="Chromosome 8"/>
</dbReference>
<dbReference type="EMBL" id="JABSTU010000010">
    <property type="protein sequence ID" value="KAH8018318.1"/>
    <property type="molecule type" value="Genomic_DNA"/>
</dbReference>
<evidence type="ECO:0000259" key="3">
    <source>
        <dbReference type="Pfam" id="PF21788"/>
    </source>
</evidence>
<dbReference type="InterPro" id="IPR048365">
    <property type="entry name" value="TNP-like_RNaseH_N"/>
</dbReference>